<evidence type="ECO:0000313" key="2">
    <source>
        <dbReference type="Proteomes" id="UP000077667"/>
    </source>
</evidence>
<accession>A0A1A9I009</accession>
<dbReference type="OrthoDB" id="285993at2"/>
<proteinExistence type="predicted"/>
<organism evidence="1 2">
    <name type="scientific">Niabella ginsenosidivorans</name>
    <dbReference type="NCBI Taxonomy" id="1176587"/>
    <lineage>
        <taxon>Bacteria</taxon>
        <taxon>Pseudomonadati</taxon>
        <taxon>Bacteroidota</taxon>
        <taxon>Chitinophagia</taxon>
        <taxon>Chitinophagales</taxon>
        <taxon>Chitinophagaceae</taxon>
        <taxon>Niabella</taxon>
    </lineage>
</organism>
<dbReference type="PIRSF" id="PIRSF035652">
    <property type="entry name" value="CHP02436"/>
    <property type="match status" value="1"/>
</dbReference>
<dbReference type="Gene3D" id="1.20.1440.60">
    <property type="entry name" value="23S rRNA-intervening sequence"/>
    <property type="match status" value="1"/>
</dbReference>
<dbReference type="InterPro" id="IPR036583">
    <property type="entry name" value="23S_rRNA_IVS_sf"/>
</dbReference>
<dbReference type="KEGG" id="nia:A8C56_08275"/>
<keyword evidence="2" id="KW-1185">Reference proteome</keyword>
<dbReference type="NCBIfam" id="TIGR02436">
    <property type="entry name" value="four helix bundle protein"/>
    <property type="match status" value="1"/>
</dbReference>
<gene>
    <name evidence="1" type="ORF">A8C56_08275</name>
</gene>
<protein>
    <submittedName>
        <fullName evidence="1">Four helix bundle protein</fullName>
    </submittedName>
</protein>
<dbReference type="AlphaFoldDB" id="A0A1A9I009"/>
<name>A0A1A9I009_9BACT</name>
<sequence>MRNTTQKFDLEDRLVDFACICLEVCELLPPTKAGQNLEYQLSKSSTASALIYGEAQAAESKADFIHKMKLVLKETRESRVNLMIIKRKPILTHEKVESAFNEATQLMAIFLKSIETAKNNILKH</sequence>
<dbReference type="RefSeq" id="WP_067754405.1">
    <property type="nucleotide sequence ID" value="NZ_CP015772.1"/>
</dbReference>
<dbReference type="STRING" id="1176587.A8C56_08275"/>
<dbReference type="SUPFAM" id="SSF158446">
    <property type="entry name" value="IVS-encoded protein-like"/>
    <property type="match status" value="1"/>
</dbReference>
<dbReference type="EMBL" id="CP015772">
    <property type="protein sequence ID" value="ANH80978.1"/>
    <property type="molecule type" value="Genomic_DNA"/>
</dbReference>
<evidence type="ECO:0000313" key="1">
    <source>
        <dbReference type="EMBL" id="ANH80978.1"/>
    </source>
</evidence>
<dbReference type="Proteomes" id="UP000077667">
    <property type="component" value="Chromosome"/>
</dbReference>
<reference evidence="1 2" key="1">
    <citation type="submission" date="2016-05" db="EMBL/GenBank/DDBJ databases">
        <title>Niabella ginsenosidivorans BS26 whole genome sequencing.</title>
        <authorList>
            <person name="Im W.T."/>
            <person name="Siddiqi M.Z."/>
        </authorList>
    </citation>
    <scope>NUCLEOTIDE SEQUENCE [LARGE SCALE GENOMIC DNA]</scope>
    <source>
        <strain evidence="1 2">BS26</strain>
    </source>
</reference>
<dbReference type="InterPro" id="IPR012657">
    <property type="entry name" value="23S_rRNA-intervening_sequence"/>
</dbReference>